<keyword evidence="2" id="KW-1185">Reference proteome</keyword>
<evidence type="ECO:0000313" key="1">
    <source>
        <dbReference type="EMBL" id="MFD2065964.1"/>
    </source>
</evidence>
<dbReference type="EMBL" id="JBHUHV010000014">
    <property type="protein sequence ID" value="MFD2065964.1"/>
    <property type="molecule type" value="Genomic_DNA"/>
</dbReference>
<protein>
    <recommendedName>
        <fullName evidence="3">STAS/SEC14 domain-containing protein</fullName>
    </recommendedName>
</protein>
<accession>A0ABW4WT82</accession>
<evidence type="ECO:0000313" key="2">
    <source>
        <dbReference type="Proteomes" id="UP001597369"/>
    </source>
</evidence>
<comment type="caution">
    <text evidence="1">The sequence shown here is derived from an EMBL/GenBank/DDBJ whole genome shotgun (WGS) entry which is preliminary data.</text>
</comment>
<dbReference type="Proteomes" id="UP001597369">
    <property type="component" value="Unassembled WGS sequence"/>
</dbReference>
<name>A0ABW4WT82_9BACT</name>
<sequence length="138" mass="15495">MVLFDNSLIRLDYTPATDILAVEYPDLHDFLLSDIKRSIDTLVDTAKHYDVKRVLLDSTRTVSSVSEEASRKIAAYLAAGLMGTRVVKVARVQSPSATVETTAQENMKHVRQSLPLPFELQNFTCRAEAVEWLMARPN</sequence>
<evidence type="ECO:0008006" key="3">
    <source>
        <dbReference type="Google" id="ProtNLM"/>
    </source>
</evidence>
<dbReference type="RefSeq" id="WP_229962197.1">
    <property type="nucleotide sequence ID" value="NZ_JAJJWI010000019.1"/>
</dbReference>
<reference evidence="2" key="1">
    <citation type="journal article" date="2019" name="Int. J. Syst. Evol. Microbiol.">
        <title>The Global Catalogue of Microorganisms (GCM) 10K type strain sequencing project: providing services to taxonomists for standard genome sequencing and annotation.</title>
        <authorList>
            <consortium name="The Broad Institute Genomics Platform"/>
            <consortium name="The Broad Institute Genome Sequencing Center for Infectious Disease"/>
            <person name="Wu L."/>
            <person name="Ma J."/>
        </authorList>
    </citation>
    <scope>NUCLEOTIDE SEQUENCE [LARGE SCALE GENOMIC DNA]</scope>
    <source>
        <strain evidence="2">JCM 16545</strain>
    </source>
</reference>
<organism evidence="1 2">
    <name type="scientific">Pontibacter silvestris</name>
    <dbReference type="NCBI Taxonomy" id="2305183"/>
    <lineage>
        <taxon>Bacteria</taxon>
        <taxon>Pseudomonadati</taxon>
        <taxon>Bacteroidota</taxon>
        <taxon>Cytophagia</taxon>
        <taxon>Cytophagales</taxon>
        <taxon>Hymenobacteraceae</taxon>
        <taxon>Pontibacter</taxon>
    </lineage>
</organism>
<proteinExistence type="predicted"/>
<gene>
    <name evidence="1" type="ORF">ACFSKU_03655</name>
</gene>